<protein>
    <recommendedName>
        <fullName evidence="7">Protein kinase domain-containing protein</fullName>
    </recommendedName>
</protein>
<keyword evidence="3" id="KW-0808">Transferase</keyword>
<evidence type="ECO:0000256" key="2">
    <source>
        <dbReference type="ARBA" id="ARBA00022527"/>
    </source>
</evidence>
<keyword evidence="9" id="KW-1185">Reference proteome</keyword>
<dbReference type="InterPro" id="IPR008271">
    <property type="entry name" value="Ser/Thr_kinase_AS"/>
</dbReference>
<evidence type="ECO:0000256" key="5">
    <source>
        <dbReference type="ARBA" id="ARBA00022777"/>
    </source>
</evidence>
<keyword evidence="2" id="KW-0723">Serine/threonine-protein kinase</keyword>
<accession>A0A9P4Y8V1</accession>
<evidence type="ECO:0000313" key="9">
    <source>
        <dbReference type="Proteomes" id="UP000803844"/>
    </source>
</evidence>
<evidence type="ECO:0000259" key="7">
    <source>
        <dbReference type="PROSITE" id="PS50011"/>
    </source>
</evidence>
<dbReference type="GeneID" id="63837123"/>
<dbReference type="Pfam" id="PF00069">
    <property type="entry name" value="Pkinase"/>
    <property type="match status" value="1"/>
</dbReference>
<dbReference type="Gene3D" id="1.10.510.10">
    <property type="entry name" value="Transferase(Phosphotransferase) domain 1"/>
    <property type="match status" value="1"/>
</dbReference>
<dbReference type="OrthoDB" id="10252171at2759"/>
<proteinExistence type="inferred from homology"/>
<comment type="caution">
    <text evidence="8">The sequence shown here is derived from an EMBL/GenBank/DDBJ whole genome shotgun (WGS) entry which is preliminary data.</text>
</comment>
<dbReference type="GO" id="GO:0005737">
    <property type="term" value="C:cytoplasm"/>
    <property type="evidence" value="ECO:0007669"/>
    <property type="project" value="TreeGrafter"/>
</dbReference>
<comment type="similarity">
    <text evidence="1">Belongs to the protein kinase superfamily. CAMK Ser/Thr protein kinase family. NIM1 subfamily.</text>
</comment>
<feature type="non-terminal residue" evidence="8">
    <location>
        <position position="73"/>
    </location>
</feature>
<name>A0A9P4Y8V1_CRYP1</name>
<dbReference type="GO" id="GO:0005524">
    <property type="term" value="F:ATP binding"/>
    <property type="evidence" value="ECO:0007669"/>
    <property type="project" value="UniProtKB-KW"/>
</dbReference>
<dbReference type="InterPro" id="IPR000719">
    <property type="entry name" value="Prot_kinase_dom"/>
</dbReference>
<dbReference type="PROSITE" id="PS50011">
    <property type="entry name" value="PROTEIN_KINASE_DOM"/>
    <property type="match status" value="1"/>
</dbReference>
<dbReference type="RefSeq" id="XP_040779515.1">
    <property type="nucleotide sequence ID" value="XM_040919994.1"/>
</dbReference>
<dbReference type="SUPFAM" id="SSF56112">
    <property type="entry name" value="Protein kinase-like (PK-like)"/>
    <property type="match status" value="1"/>
</dbReference>
<dbReference type="PANTHER" id="PTHR24346:SF82">
    <property type="entry name" value="KP78A-RELATED"/>
    <property type="match status" value="1"/>
</dbReference>
<evidence type="ECO:0000313" key="8">
    <source>
        <dbReference type="EMBL" id="KAF3768554.1"/>
    </source>
</evidence>
<dbReference type="Proteomes" id="UP000803844">
    <property type="component" value="Unassembled WGS sequence"/>
</dbReference>
<keyword evidence="5" id="KW-0418">Kinase</keyword>
<evidence type="ECO:0000256" key="4">
    <source>
        <dbReference type="ARBA" id="ARBA00022741"/>
    </source>
</evidence>
<evidence type="ECO:0000256" key="1">
    <source>
        <dbReference type="ARBA" id="ARBA00010791"/>
    </source>
</evidence>
<organism evidence="8 9">
    <name type="scientific">Cryphonectria parasitica (strain ATCC 38755 / EP155)</name>
    <dbReference type="NCBI Taxonomy" id="660469"/>
    <lineage>
        <taxon>Eukaryota</taxon>
        <taxon>Fungi</taxon>
        <taxon>Dikarya</taxon>
        <taxon>Ascomycota</taxon>
        <taxon>Pezizomycotina</taxon>
        <taxon>Sordariomycetes</taxon>
        <taxon>Sordariomycetidae</taxon>
        <taxon>Diaporthales</taxon>
        <taxon>Cryphonectriaceae</taxon>
        <taxon>Cryphonectria-Endothia species complex</taxon>
        <taxon>Cryphonectria</taxon>
    </lineage>
</organism>
<dbReference type="GO" id="GO:0004674">
    <property type="term" value="F:protein serine/threonine kinase activity"/>
    <property type="evidence" value="ECO:0007669"/>
    <property type="project" value="UniProtKB-KW"/>
</dbReference>
<sequence length="73" mass="7974">MAHRDLKSENFLVEMKPLFKVVIADFGIAKVATNSTSLQTFCGSLKYAASEVFSGYSSGYGIHVDIWSLGIII</sequence>
<dbReference type="InterPro" id="IPR011009">
    <property type="entry name" value="Kinase-like_dom_sf"/>
</dbReference>
<evidence type="ECO:0000256" key="3">
    <source>
        <dbReference type="ARBA" id="ARBA00022679"/>
    </source>
</evidence>
<gene>
    <name evidence="8" type="ORF">M406DRAFT_32554</name>
</gene>
<evidence type="ECO:0000256" key="6">
    <source>
        <dbReference type="ARBA" id="ARBA00022840"/>
    </source>
</evidence>
<feature type="domain" description="Protein kinase" evidence="7">
    <location>
        <begin position="1"/>
        <end position="73"/>
    </location>
</feature>
<dbReference type="PROSITE" id="PS00108">
    <property type="entry name" value="PROTEIN_KINASE_ST"/>
    <property type="match status" value="1"/>
</dbReference>
<keyword evidence="6" id="KW-0067">ATP-binding</keyword>
<dbReference type="AlphaFoldDB" id="A0A9P4Y8V1"/>
<dbReference type="GO" id="GO:0035556">
    <property type="term" value="P:intracellular signal transduction"/>
    <property type="evidence" value="ECO:0007669"/>
    <property type="project" value="TreeGrafter"/>
</dbReference>
<dbReference type="EMBL" id="MU032345">
    <property type="protein sequence ID" value="KAF3768554.1"/>
    <property type="molecule type" value="Genomic_DNA"/>
</dbReference>
<reference evidence="8" key="1">
    <citation type="journal article" date="2020" name="Phytopathology">
        <title>Genome sequence of the chestnut blight fungus Cryphonectria parasitica EP155: A fundamental resource for an archetypical invasive plant pathogen.</title>
        <authorList>
            <person name="Crouch J.A."/>
            <person name="Dawe A."/>
            <person name="Aerts A."/>
            <person name="Barry K."/>
            <person name="Churchill A.C.L."/>
            <person name="Grimwood J."/>
            <person name="Hillman B."/>
            <person name="Milgroom M.G."/>
            <person name="Pangilinan J."/>
            <person name="Smith M."/>
            <person name="Salamov A."/>
            <person name="Schmutz J."/>
            <person name="Yadav J."/>
            <person name="Grigoriev I.V."/>
            <person name="Nuss D."/>
        </authorList>
    </citation>
    <scope>NUCLEOTIDE SEQUENCE</scope>
    <source>
        <strain evidence="8">EP155</strain>
    </source>
</reference>
<keyword evidence="4" id="KW-0547">Nucleotide-binding</keyword>
<dbReference type="PANTHER" id="PTHR24346">
    <property type="entry name" value="MAP/MICROTUBULE AFFINITY-REGULATING KINASE"/>
    <property type="match status" value="1"/>
</dbReference>